<evidence type="ECO:0000259" key="10">
    <source>
        <dbReference type="PROSITE" id="PS51164"/>
    </source>
</evidence>
<comment type="caution">
    <text evidence="11">The sequence shown here is derived from an EMBL/GenBank/DDBJ whole genome shotgun (WGS) entry which is preliminary data.</text>
</comment>
<dbReference type="GO" id="GO:0016798">
    <property type="term" value="F:hydrolase activity, acting on glycosyl bonds"/>
    <property type="evidence" value="ECO:0007669"/>
    <property type="project" value="UniProtKB-KW"/>
</dbReference>
<sequence>MKYLQVTQLLLAAAAPIRAAFTWQNVKIGGGGGFVPGIVFHPKTAGVAYARTDIGGLYRLNSDDSWTAVTDSLATDAGWNNWGIDAVALDPQDANKVYAAVGMYTNSWDPNNGAIIRSSDKGATWSSTRLAFKVGGNMPGRGTGERLAVDPQNSKILYFGARSGNGLWKSTDAGVTWSQVTSFKAVGTFRPDPSDPNGLNSDIQGLTFVTFDSGSKLVNGATSRIFVGTADNTTATVYVSEDAGATWSAVPGQPGKYFPHKCKLQPKEKALYLTYSDGTGPYDGTLGSVWRFDITSKTWTNITPASGDDLYFGFGGLGVDMQKPGTLVVATLNSWWPDAQLFRSTDSGATWSRLWEWSSYPDMNLYYSMSTTKAPWISPFIKSDTKVLGWMIEALEIDPLNSDHWLYGTGLTMFGGRDLTKWDTKHNISIQVMADGIEEMSVQEVVSAVGGSELLVSVGDDNGFTFKSKADLGTAPKTFWQNPTWSTSSSVDYSGNHPANVVRVGNTGGSDTQQIGISSDGGATWNIHYGASTSQYGGSVAYSADADTILWSTSSQGVLRSQYQGSFTKISSLPASAVIASDKRNNSYFYGGSGSSFYVSSNAGSTFAKAGTLGSAKAIRDVAAHPTTAGTVFVSTDAGVFRSTDFGATFAAVGGAVTDTQKIALGLGSGSAWNLYAFGDGPAGKKLYATAATGAPAWVDIQGSQGFGAITACVLAGSANNAGQVYVGTNGRGVFWAQGTVAGGGGGGTTSTSTSKSTTATPTTTTSSTKTTPSTSTTSTKTTLTTSTTSSAPPATGTGVSKHWDQCGGIGWTGPTACESPYACAKQNDWYSQCL</sequence>
<feature type="signal peptide" evidence="9">
    <location>
        <begin position="1"/>
        <end position="19"/>
    </location>
</feature>
<dbReference type="SUPFAM" id="SSF110296">
    <property type="entry name" value="Oligoxyloglucan reducing end-specific cellobiohydrolase"/>
    <property type="match status" value="2"/>
</dbReference>
<evidence type="ECO:0000256" key="8">
    <source>
        <dbReference type="SAM" id="MobiDB-lite"/>
    </source>
</evidence>
<evidence type="ECO:0000256" key="4">
    <source>
        <dbReference type="ARBA" id="ARBA00023277"/>
    </source>
</evidence>
<keyword evidence="6" id="KW-0624">Polysaccharide degradation</keyword>
<feature type="region of interest" description="Disordered" evidence="8">
    <location>
        <begin position="745"/>
        <end position="801"/>
    </location>
</feature>
<dbReference type="GO" id="GO:0005576">
    <property type="term" value="C:extracellular region"/>
    <property type="evidence" value="ECO:0007669"/>
    <property type="project" value="InterPro"/>
</dbReference>
<accession>A0AAJ0FQW3</accession>
<dbReference type="InterPro" id="IPR052025">
    <property type="entry name" value="Xyloglucanase_GH74"/>
</dbReference>
<reference evidence="11" key="1">
    <citation type="submission" date="2023-06" db="EMBL/GenBank/DDBJ databases">
        <title>Genome-scale phylogeny and comparative genomics of the fungal order Sordariales.</title>
        <authorList>
            <consortium name="Lawrence Berkeley National Laboratory"/>
            <person name="Hensen N."/>
            <person name="Bonometti L."/>
            <person name="Westerberg I."/>
            <person name="Brannstrom I.O."/>
            <person name="Guillou S."/>
            <person name="Cros-Aarteil S."/>
            <person name="Calhoun S."/>
            <person name="Haridas S."/>
            <person name="Kuo A."/>
            <person name="Mondo S."/>
            <person name="Pangilinan J."/>
            <person name="Riley R."/>
            <person name="Labutti K."/>
            <person name="Andreopoulos B."/>
            <person name="Lipzen A."/>
            <person name="Chen C."/>
            <person name="Yanf M."/>
            <person name="Daum C."/>
            <person name="Ng V."/>
            <person name="Clum A."/>
            <person name="Steindorff A."/>
            <person name="Ohm R."/>
            <person name="Martin F."/>
            <person name="Silar P."/>
            <person name="Natvig D."/>
            <person name="Lalanne C."/>
            <person name="Gautier V."/>
            <person name="Ament-Velasquez S.L."/>
            <person name="Kruys A."/>
            <person name="Hutchinson M.I."/>
            <person name="Powell A.J."/>
            <person name="Barry K."/>
            <person name="Miller A.N."/>
            <person name="Grigoriev I.V."/>
            <person name="Debuchy R."/>
            <person name="Gladieux P."/>
            <person name="Thoren M.H."/>
            <person name="Johannesson H."/>
        </authorList>
    </citation>
    <scope>NUCLEOTIDE SEQUENCE</scope>
    <source>
        <strain evidence="11">8032-3</strain>
    </source>
</reference>
<evidence type="ECO:0000256" key="5">
    <source>
        <dbReference type="ARBA" id="ARBA00023295"/>
    </source>
</evidence>
<dbReference type="Pfam" id="PF00734">
    <property type="entry name" value="CBM_1"/>
    <property type="match status" value="1"/>
</dbReference>
<dbReference type="InterPro" id="IPR000254">
    <property type="entry name" value="CBD"/>
</dbReference>
<dbReference type="RefSeq" id="XP_060287932.1">
    <property type="nucleotide sequence ID" value="XM_060422261.1"/>
</dbReference>
<dbReference type="PROSITE" id="PS51164">
    <property type="entry name" value="CBM1_2"/>
    <property type="match status" value="1"/>
</dbReference>
<gene>
    <name evidence="11" type="ORF">QBC33DRAFT_164315</name>
</gene>
<keyword evidence="2" id="KW-0378">Hydrolase</keyword>
<feature type="domain" description="CBM1" evidence="10">
    <location>
        <begin position="799"/>
        <end position="835"/>
    </location>
</feature>
<keyword evidence="1 9" id="KW-0732">Signal</keyword>
<dbReference type="InterPro" id="IPR035971">
    <property type="entry name" value="CBD_sf"/>
</dbReference>
<protein>
    <submittedName>
        <fullName evidence="11">Xyloglucanase</fullName>
    </submittedName>
</protein>
<name>A0AAJ0FQW3_9PEZI</name>
<dbReference type="Proteomes" id="UP001244011">
    <property type="component" value="Unassembled WGS sequence"/>
</dbReference>
<dbReference type="InterPro" id="IPR015943">
    <property type="entry name" value="WD40/YVTN_repeat-like_dom_sf"/>
</dbReference>
<dbReference type="GeneID" id="85305448"/>
<dbReference type="AlphaFoldDB" id="A0AAJ0FQW3"/>
<proteinExistence type="inferred from homology"/>
<dbReference type="PROSITE" id="PS00562">
    <property type="entry name" value="CBM1_1"/>
    <property type="match status" value="1"/>
</dbReference>
<feature type="chain" id="PRO_5042476454" evidence="9">
    <location>
        <begin position="20"/>
        <end position="835"/>
    </location>
</feature>
<keyword evidence="12" id="KW-1185">Reference proteome</keyword>
<keyword evidence="3" id="KW-0136">Cellulose degradation</keyword>
<evidence type="ECO:0000256" key="9">
    <source>
        <dbReference type="SAM" id="SignalP"/>
    </source>
</evidence>
<organism evidence="11 12">
    <name type="scientific">Phialemonium atrogriseum</name>
    <dbReference type="NCBI Taxonomy" id="1093897"/>
    <lineage>
        <taxon>Eukaryota</taxon>
        <taxon>Fungi</taxon>
        <taxon>Dikarya</taxon>
        <taxon>Ascomycota</taxon>
        <taxon>Pezizomycotina</taxon>
        <taxon>Sordariomycetes</taxon>
        <taxon>Sordariomycetidae</taxon>
        <taxon>Cephalothecales</taxon>
        <taxon>Cephalothecaceae</taxon>
        <taxon>Phialemonium</taxon>
    </lineage>
</organism>
<keyword evidence="5" id="KW-0326">Glycosidase</keyword>
<evidence type="ECO:0000256" key="7">
    <source>
        <dbReference type="ARBA" id="ARBA00037986"/>
    </source>
</evidence>
<comment type="similarity">
    <text evidence="7">Belongs to the glycosyl hydrolase 74 family.</text>
</comment>
<dbReference type="SMART" id="SM00236">
    <property type="entry name" value="fCBD"/>
    <property type="match status" value="1"/>
</dbReference>
<keyword evidence="4" id="KW-0119">Carbohydrate metabolism</keyword>
<dbReference type="Gene3D" id="2.130.10.10">
    <property type="entry name" value="YVTN repeat-like/Quinoprotein amine dehydrogenase"/>
    <property type="match status" value="2"/>
</dbReference>
<evidence type="ECO:0000313" key="12">
    <source>
        <dbReference type="Proteomes" id="UP001244011"/>
    </source>
</evidence>
<feature type="compositionally biased region" description="Low complexity" evidence="8">
    <location>
        <begin position="750"/>
        <end position="799"/>
    </location>
</feature>
<dbReference type="EMBL" id="MU838998">
    <property type="protein sequence ID" value="KAK1771719.1"/>
    <property type="molecule type" value="Genomic_DNA"/>
</dbReference>
<dbReference type="PANTHER" id="PTHR43739">
    <property type="entry name" value="XYLOGLUCANASE (EUROFUNG)"/>
    <property type="match status" value="1"/>
</dbReference>
<dbReference type="GO" id="GO:0010411">
    <property type="term" value="P:xyloglucan metabolic process"/>
    <property type="evidence" value="ECO:0007669"/>
    <property type="project" value="TreeGrafter"/>
</dbReference>
<evidence type="ECO:0000256" key="6">
    <source>
        <dbReference type="ARBA" id="ARBA00023326"/>
    </source>
</evidence>
<dbReference type="CDD" id="cd15482">
    <property type="entry name" value="Sialidase_non-viral"/>
    <property type="match status" value="1"/>
</dbReference>
<evidence type="ECO:0000256" key="1">
    <source>
        <dbReference type="ARBA" id="ARBA00022729"/>
    </source>
</evidence>
<dbReference type="SUPFAM" id="SSF57180">
    <property type="entry name" value="Cellulose-binding domain"/>
    <property type="match status" value="1"/>
</dbReference>
<evidence type="ECO:0000256" key="3">
    <source>
        <dbReference type="ARBA" id="ARBA00023001"/>
    </source>
</evidence>
<dbReference type="PANTHER" id="PTHR43739:SF2">
    <property type="entry name" value="OLIGOXYLOGLUCAN-REDUCING END-SPECIFIC XYLOGLUCANASE-RELATED"/>
    <property type="match status" value="1"/>
</dbReference>
<dbReference type="GO" id="GO:0030248">
    <property type="term" value="F:cellulose binding"/>
    <property type="evidence" value="ECO:0007669"/>
    <property type="project" value="InterPro"/>
</dbReference>
<evidence type="ECO:0000256" key="2">
    <source>
        <dbReference type="ARBA" id="ARBA00022801"/>
    </source>
</evidence>
<evidence type="ECO:0000313" key="11">
    <source>
        <dbReference type="EMBL" id="KAK1771719.1"/>
    </source>
</evidence>
<dbReference type="FunFam" id="2.130.10.10:FF:000534">
    <property type="entry name" value="Xyloglucanase Xgh74A"/>
    <property type="match status" value="1"/>
</dbReference>
<dbReference type="GO" id="GO:0030245">
    <property type="term" value="P:cellulose catabolic process"/>
    <property type="evidence" value="ECO:0007669"/>
    <property type="project" value="UniProtKB-KW"/>
</dbReference>